<dbReference type="Pfam" id="PF07617">
    <property type="entry name" value="DUF1579"/>
    <property type="match status" value="1"/>
</dbReference>
<dbReference type="AlphaFoldDB" id="A0A2Z3GZA1"/>
<dbReference type="OrthoDB" id="272914at2"/>
<dbReference type="EMBL" id="CP025958">
    <property type="protein sequence ID" value="AWM36185.1"/>
    <property type="molecule type" value="Genomic_DNA"/>
</dbReference>
<evidence type="ECO:0008006" key="4">
    <source>
        <dbReference type="Google" id="ProtNLM"/>
    </source>
</evidence>
<name>A0A2Z3GZA1_9BACT</name>
<proteinExistence type="predicted"/>
<accession>A0A2Z3GZA1</accession>
<protein>
    <recommendedName>
        <fullName evidence="4">DUF1579 domain-containing protein</fullName>
    </recommendedName>
</protein>
<gene>
    <name evidence="2" type="ORF">C1280_03610</name>
</gene>
<evidence type="ECO:0000313" key="3">
    <source>
        <dbReference type="Proteomes" id="UP000245802"/>
    </source>
</evidence>
<dbReference type="KEGG" id="gog:C1280_03610"/>
<reference evidence="2 3" key="1">
    <citation type="submission" date="2018-01" db="EMBL/GenBank/DDBJ databases">
        <title>G. obscuriglobus.</title>
        <authorList>
            <person name="Franke J."/>
            <person name="Blomberg W."/>
            <person name="Selmecki A."/>
        </authorList>
    </citation>
    <scope>NUCLEOTIDE SEQUENCE [LARGE SCALE GENOMIC DNA]</scope>
    <source>
        <strain evidence="2 3">DSM 5831</strain>
    </source>
</reference>
<dbReference type="Proteomes" id="UP000245802">
    <property type="component" value="Chromosome"/>
</dbReference>
<sequence>MTRPARELRRNRPALFLSRAPRTARPTANRGVTSASFLRRNRATNRSSGKLQAPLRPIPGGVSQMKTVRRFCAVAAVVALVAPVARAQDGPKPGPEHELLKKMEGNWDLVMKFGGMETKGTVVYKMELGGLWLTGTLESELFGSKFTGKSLDTYDATKKKYIGVWVDSMVTQPMLLEGDYDKDKKTLTLSGDGPGMDGKPTKYKSVSAYPDDNTIDFSMYIGDGKEPAFTIVYKRKK</sequence>
<organism evidence="2 3">
    <name type="scientific">Gemmata obscuriglobus</name>
    <dbReference type="NCBI Taxonomy" id="114"/>
    <lineage>
        <taxon>Bacteria</taxon>
        <taxon>Pseudomonadati</taxon>
        <taxon>Planctomycetota</taxon>
        <taxon>Planctomycetia</taxon>
        <taxon>Gemmatales</taxon>
        <taxon>Gemmataceae</taxon>
        <taxon>Gemmata</taxon>
    </lineage>
</organism>
<keyword evidence="3" id="KW-1185">Reference proteome</keyword>
<evidence type="ECO:0000256" key="1">
    <source>
        <dbReference type="SAM" id="MobiDB-lite"/>
    </source>
</evidence>
<dbReference type="InterPro" id="IPR011473">
    <property type="entry name" value="DUF1579"/>
</dbReference>
<evidence type="ECO:0000313" key="2">
    <source>
        <dbReference type="EMBL" id="AWM36185.1"/>
    </source>
</evidence>
<feature type="region of interest" description="Disordered" evidence="1">
    <location>
        <begin position="20"/>
        <end position="55"/>
    </location>
</feature>